<dbReference type="InterPro" id="IPR012764">
    <property type="entry name" value="Gluc_glyc_Psyn"/>
</dbReference>
<evidence type="ECO:0000256" key="1">
    <source>
        <dbReference type="ARBA" id="ARBA00008799"/>
    </source>
</evidence>
<keyword evidence="2" id="KW-0328">Glycosyltransferase</keyword>
<dbReference type="NCBIfam" id="TIGR02398">
    <property type="entry name" value="gluc_glyc_Psyn"/>
    <property type="match status" value="1"/>
</dbReference>
<dbReference type="PANTHER" id="PTHR10788:SF106">
    <property type="entry name" value="BCDNA.GH08860"/>
    <property type="match status" value="1"/>
</dbReference>
<keyword evidence="2" id="KW-0808">Transferase</keyword>
<dbReference type="EC" id="2.4.1.213" evidence="2"/>
<comment type="caution">
    <text evidence="2">The sequence shown here is derived from an EMBL/GenBank/DDBJ whole genome shotgun (WGS) entry which is preliminary data.</text>
</comment>
<keyword evidence="3" id="KW-1185">Reference proteome</keyword>
<dbReference type="Proteomes" id="UP001596303">
    <property type="component" value="Unassembled WGS sequence"/>
</dbReference>
<dbReference type="GO" id="GO:0033828">
    <property type="term" value="F:glucosylglycerol-phosphate synthase activity"/>
    <property type="evidence" value="ECO:0007669"/>
    <property type="project" value="UniProtKB-EC"/>
</dbReference>
<organism evidence="2 3">
    <name type="scientific">Ponticaulis profundi</name>
    <dbReference type="NCBI Taxonomy" id="2665222"/>
    <lineage>
        <taxon>Bacteria</taxon>
        <taxon>Pseudomonadati</taxon>
        <taxon>Pseudomonadota</taxon>
        <taxon>Alphaproteobacteria</taxon>
        <taxon>Hyphomonadales</taxon>
        <taxon>Hyphomonadaceae</taxon>
        <taxon>Ponticaulis</taxon>
    </lineage>
</organism>
<dbReference type="CDD" id="cd03788">
    <property type="entry name" value="GT20_TPS"/>
    <property type="match status" value="1"/>
</dbReference>
<reference evidence="3" key="1">
    <citation type="journal article" date="2019" name="Int. J. Syst. Evol. Microbiol.">
        <title>The Global Catalogue of Microorganisms (GCM) 10K type strain sequencing project: providing services to taxonomists for standard genome sequencing and annotation.</title>
        <authorList>
            <consortium name="The Broad Institute Genomics Platform"/>
            <consortium name="The Broad Institute Genome Sequencing Center for Infectious Disease"/>
            <person name="Wu L."/>
            <person name="Ma J."/>
        </authorList>
    </citation>
    <scope>NUCLEOTIDE SEQUENCE [LARGE SCALE GENOMIC DNA]</scope>
    <source>
        <strain evidence="3">CGMCC-1.15741</strain>
    </source>
</reference>
<dbReference type="Pfam" id="PF00982">
    <property type="entry name" value="Glyco_transf_20"/>
    <property type="match status" value="1"/>
</dbReference>
<name>A0ABW1SFZ8_9PROT</name>
<dbReference type="SUPFAM" id="SSF53756">
    <property type="entry name" value="UDP-Glycosyltransferase/glycogen phosphorylase"/>
    <property type="match status" value="1"/>
</dbReference>
<comment type="similarity">
    <text evidence="1">Belongs to the glycosyltransferase 20 family.</text>
</comment>
<protein>
    <submittedName>
        <fullName evidence="2">Glucosylglycerol-phosphate synthase</fullName>
        <ecNumber evidence="2">2.4.1.213</ecNumber>
    </submittedName>
</protein>
<proteinExistence type="inferred from homology"/>
<gene>
    <name evidence="2" type="primary">ggpS</name>
    <name evidence="2" type="ORF">ACFQDM_19310</name>
</gene>
<dbReference type="RefSeq" id="WP_377382359.1">
    <property type="nucleotide sequence ID" value="NZ_JBHSSW010000066.1"/>
</dbReference>
<sequence length="513" mass="58317">MSKSKKSDLVILYHRQPYEEVVENGKTTFKENSSPNGIVPTLKGFFSTAERGCWIAWKQVAANKQAKFQQRVTIDDDYGEYDVIRLPLTAEQVRSFYHVTSKEALWPILHSFPWLYSHENADWDTFREVNRLFAEAACEQVSDDGLIWVHDYNLWLAPYFIRKIKPNVKIAFFHHTPFPAADIFNILPWRDDIVDSLLSADVVGFHIPRYAENFCGVARSLRGVELGEREPVGGAMSYAGMALSEPTSTPHIVHNGRKIIVDAWPIGTNPKVIKQYLSNFESGERVAQIKSEVEDQHFILSVGRVDYTKGAKELLECFDRVLEKRSDLHGKVKLMLVCAAAAKGMTTYKAAQREIERLVGSINGRYGNLRWTPIMLTMHPIKFDELVCYFRAADTCWITPIRDGLNLVAKEYIAAQEGRSGTLVLSEFAGVAVELPQAILTNPYSPHSMDDAIQQAIDMPEEEKQERLSALLETVKTWDIDYWAKHVTDLFDRIKGKKVSQLEEKKTSKPEAA</sequence>
<evidence type="ECO:0000313" key="2">
    <source>
        <dbReference type="EMBL" id="MFC6200228.1"/>
    </source>
</evidence>
<accession>A0ABW1SFZ8</accession>
<dbReference type="InterPro" id="IPR001830">
    <property type="entry name" value="Glyco_trans_20"/>
</dbReference>
<evidence type="ECO:0000313" key="3">
    <source>
        <dbReference type="Proteomes" id="UP001596303"/>
    </source>
</evidence>
<dbReference type="PANTHER" id="PTHR10788">
    <property type="entry name" value="TREHALOSE-6-PHOSPHATE SYNTHASE"/>
    <property type="match status" value="1"/>
</dbReference>
<dbReference type="Gene3D" id="3.40.50.2000">
    <property type="entry name" value="Glycogen Phosphorylase B"/>
    <property type="match status" value="2"/>
</dbReference>
<dbReference type="EMBL" id="JBHSSW010000066">
    <property type="protein sequence ID" value="MFC6200228.1"/>
    <property type="molecule type" value="Genomic_DNA"/>
</dbReference>